<comment type="function">
    <text evidence="6">Rapidly hydrolyzes choline released into the synapse.</text>
</comment>
<dbReference type="InterPro" id="IPR000997">
    <property type="entry name" value="Cholinesterase"/>
</dbReference>
<dbReference type="EC" id="3.1.1.-" evidence="8"/>
<dbReference type="InterPro" id="IPR002018">
    <property type="entry name" value="CarbesteraseB"/>
</dbReference>
<reference evidence="11 12" key="1">
    <citation type="submission" date="2025-05" db="UniProtKB">
        <authorList>
            <consortium name="RefSeq"/>
        </authorList>
    </citation>
    <scope>IDENTIFICATION</scope>
    <source>
        <tissue evidence="11 12">Muscle</tissue>
    </source>
</reference>
<dbReference type="Pfam" id="PF00135">
    <property type="entry name" value="COesterase"/>
    <property type="match status" value="1"/>
</dbReference>
<sequence>MMTKIHFREYEASQDLFKTVRIGVTLMLATCGVLCLERSIIPSENTEVRTTKGLVRGVTARTATGKFVDVYWGIPYAKPPVGEYRFRHPKPIDPWTGVFSATEKPNSCYQISDTFFGNFSGSKMWNPNTPLNENCLHLNVWVPRPRPKNAAVLVWIFGGGFYSGTTTLNVYDAKIFASEENVIVVSMNYRVASLGFLYFGRPDSPGNAGLYDQLMALEWVRDNIASFGGNPQNVTLFGESAGGVSIGLHLMSSLSRNLFSQAIMQSGSATSPWAILDHNELITRGLRLAEAVKCPHDPKDLDAVVKCLRETDPMILVENESGNFGIVDFPFVPVVDGAFIDEHPSKSLERKNFKKTNILMGSNTEEGTFWIIYYLTELFKKHEDVYPTREDFIRSVKELNPYIGDIGQQAIIFQYTDWLDPDDPIKNRDAIDKIVGDYHFTCSVNEFAYRYAETGNEVYMYYFTHRSSVNPWPGWMGVMHGDEIPFVFGEPLNPTKGYNEQEKVLAKRIMRYWANFAKTGKPSLSPGEKWEKIYWPVYTPYGREYLTLDVNSTKTGRGPRAEYCAFWQQYLPQLVNATSPHVNPIRECSSSSAISWKISASALQVAVIWLFVVAFIQERSMSVINNI</sequence>
<dbReference type="GeneID" id="106469162"/>
<dbReference type="PANTHER" id="PTHR43918">
    <property type="entry name" value="ACETYLCHOLINESTERASE"/>
    <property type="match status" value="1"/>
</dbReference>
<evidence type="ECO:0000256" key="7">
    <source>
        <dbReference type="ARBA" id="ARBA00048484"/>
    </source>
</evidence>
<dbReference type="InterPro" id="IPR029058">
    <property type="entry name" value="AB_hydrolase_fold"/>
</dbReference>
<dbReference type="SUPFAM" id="SSF53474">
    <property type="entry name" value="alpha/beta-Hydrolases"/>
    <property type="match status" value="1"/>
</dbReference>
<evidence type="ECO:0000256" key="5">
    <source>
        <dbReference type="ARBA" id="ARBA00023180"/>
    </source>
</evidence>
<evidence type="ECO:0000256" key="8">
    <source>
        <dbReference type="RuleBase" id="RU361235"/>
    </source>
</evidence>
<evidence type="ECO:0000256" key="4">
    <source>
        <dbReference type="ARBA" id="ARBA00023157"/>
    </source>
</evidence>
<keyword evidence="10" id="KW-1185">Reference proteome</keyword>
<dbReference type="PANTHER" id="PTHR43918:SF12">
    <property type="entry name" value="ACETYLCHOLINESTERASE 1"/>
    <property type="match status" value="1"/>
</dbReference>
<protein>
    <recommendedName>
        <fullName evidence="8">Carboxylic ester hydrolase</fullName>
        <ecNumber evidence="8">3.1.1.-</ecNumber>
    </recommendedName>
</protein>
<dbReference type="Gene3D" id="3.40.50.1820">
    <property type="entry name" value="alpha/beta hydrolase"/>
    <property type="match status" value="1"/>
</dbReference>
<evidence type="ECO:0000256" key="1">
    <source>
        <dbReference type="ARBA" id="ARBA00005964"/>
    </source>
</evidence>
<accession>A0ABM1TBN9</accession>
<dbReference type="CDD" id="cd00312">
    <property type="entry name" value="Esterase_lipase"/>
    <property type="match status" value="1"/>
</dbReference>
<name>A0ABM1TBN9_LIMPO</name>
<evidence type="ECO:0000313" key="10">
    <source>
        <dbReference type="Proteomes" id="UP000694941"/>
    </source>
</evidence>
<dbReference type="Proteomes" id="UP000694941">
    <property type="component" value="Unplaced"/>
</dbReference>
<evidence type="ECO:0000256" key="2">
    <source>
        <dbReference type="ARBA" id="ARBA00022487"/>
    </source>
</evidence>
<dbReference type="InterPro" id="IPR050654">
    <property type="entry name" value="AChE-related_enzymes"/>
</dbReference>
<organism evidence="10 11">
    <name type="scientific">Limulus polyphemus</name>
    <name type="common">Atlantic horseshoe crab</name>
    <dbReference type="NCBI Taxonomy" id="6850"/>
    <lineage>
        <taxon>Eukaryota</taxon>
        <taxon>Metazoa</taxon>
        <taxon>Ecdysozoa</taxon>
        <taxon>Arthropoda</taxon>
        <taxon>Chelicerata</taxon>
        <taxon>Merostomata</taxon>
        <taxon>Xiphosura</taxon>
        <taxon>Limulidae</taxon>
        <taxon>Limulus</taxon>
    </lineage>
</organism>
<dbReference type="PROSITE" id="PS00122">
    <property type="entry name" value="CARBOXYLESTERASE_B_1"/>
    <property type="match status" value="1"/>
</dbReference>
<dbReference type="RefSeq" id="XP_022253295.1">
    <property type="nucleotide sequence ID" value="XM_022397587.1"/>
</dbReference>
<gene>
    <name evidence="11 12" type="primary">LOC106469162</name>
</gene>
<dbReference type="RefSeq" id="XP_022253296.1">
    <property type="nucleotide sequence ID" value="XM_022397588.1"/>
</dbReference>
<feature type="domain" description="Carboxylesterase type B" evidence="9">
    <location>
        <begin position="45"/>
        <end position="567"/>
    </location>
</feature>
<evidence type="ECO:0000313" key="12">
    <source>
        <dbReference type="RefSeq" id="XP_022253296.1"/>
    </source>
</evidence>
<proteinExistence type="inferred from homology"/>
<evidence type="ECO:0000313" key="11">
    <source>
        <dbReference type="RefSeq" id="XP_022253295.1"/>
    </source>
</evidence>
<keyword evidence="4" id="KW-1015">Disulfide bond</keyword>
<dbReference type="InterPro" id="IPR019826">
    <property type="entry name" value="Carboxylesterase_B_AS"/>
</dbReference>
<dbReference type="PRINTS" id="PR00878">
    <property type="entry name" value="CHOLNESTRASE"/>
</dbReference>
<comment type="catalytic activity">
    <reaction evidence="7">
        <text>acetylcholine + H2O = choline + acetate + H(+)</text>
        <dbReference type="Rhea" id="RHEA:17561"/>
        <dbReference type="ChEBI" id="CHEBI:15354"/>
        <dbReference type="ChEBI" id="CHEBI:15355"/>
        <dbReference type="ChEBI" id="CHEBI:15377"/>
        <dbReference type="ChEBI" id="CHEBI:15378"/>
        <dbReference type="ChEBI" id="CHEBI:30089"/>
        <dbReference type="EC" id="3.1.1.7"/>
    </reaction>
</comment>
<keyword evidence="5" id="KW-0325">Glycoprotein</keyword>
<evidence type="ECO:0000256" key="6">
    <source>
        <dbReference type="ARBA" id="ARBA00037263"/>
    </source>
</evidence>
<keyword evidence="3 8" id="KW-0378">Hydrolase</keyword>
<evidence type="ECO:0000259" key="9">
    <source>
        <dbReference type="Pfam" id="PF00135"/>
    </source>
</evidence>
<comment type="similarity">
    <text evidence="1 8">Belongs to the type-B carboxylesterase/lipase family.</text>
</comment>
<keyword evidence="2" id="KW-0719">Serine esterase</keyword>
<evidence type="ECO:0000256" key="3">
    <source>
        <dbReference type="ARBA" id="ARBA00022801"/>
    </source>
</evidence>